<sequence>MSFSIPTFPQQRRIVTSTAGLVTLLLLFYSYYSYAWSHPKTNLQWIPTSTTPSLIPRKIWQVLLPMPGTVHAKGLADAQARSWLLMNPDHTFTRLSTDGAEDFLRQHYPETPAYLDTFRGLPNPALQSDFLRYLVLQAEGGVYTDLDTNALQPIGSWIPEEHRSRAKVLVGIEWDQRDEKDLWGIFAYPVQFQQWTLAATPHHPILEDLVHHVLDSFHNLTEFYNTPLDRLSLSDQEILMATGPGAWTGAVWRYMEKHGVTSLRQLSYLQKPTLVEDVLIYPVNAFASGQAHSGAARWFTPKEALMKHNFKGSWRVQS</sequence>
<comment type="similarity">
    <text evidence="1">Belongs to the glycosyltransferase 32 family.</text>
</comment>
<evidence type="ECO:0000313" key="3">
    <source>
        <dbReference type="Proteomes" id="UP001444661"/>
    </source>
</evidence>
<dbReference type="PANTHER" id="PTHR31834:SF1">
    <property type="entry name" value="INITIATION-SPECIFIC ALPHA-1,6-MANNOSYLTRANSFERASE"/>
    <property type="match status" value="1"/>
</dbReference>
<dbReference type="SUPFAM" id="SSF53448">
    <property type="entry name" value="Nucleotide-diphospho-sugar transferases"/>
    <property type="match status" value="1"/>
</dbReference>
<proteinExistence type="inferred from homology"/>
<dbReference type="Pfam" id="PF04488">
    <property type="entry name" value="Gly_transf_sug"/>
    <property type="match status" value="1"/>
</dbReference>
<dbReference type="Proteomes" id="UP001444661">
    <property type="component" value="Unassembled WGS sequence"/>
</dbReference>
<dbReference type="InterPro" id="IPR007577">
    <property type="entry name" value="GlycoTrfase_DXD_sugar-bd_CS"/>
</dbReference>
<evidence type="ECO:0000256" key="1">
    <source>
        <dbReference type="ARBA" id="ARBA00009003"/>
    </source>
</evidence>
<name>A0ABR1TYN8_9PEZI</name>
<reference evidence="2 3" key="1">
    <citation type="submission" date="2023-01" db="EMBL/GenBank/DDBJ databases">
        <title>Analysis of 21 Apiospora genomes using comparative genomics revels a genus with tremendous synthesis potential of carbohydrate active enzymes and secondary metabolites.</title>
        <authorList>
            <person name="Sorensen T."/>
        </authorList>
    </citation>
    <scope>NUCLEOTIDE SEQUENCE [LARGE SCALE GENOMIC DNA]</scope>
    <source>
        <strain evidence="2 3">CBS 33761</strain>
    </source>
</reference>
<dbReference type="InterPro" id="IPR039367">
    <property type="entry name" value="Och1-like"/>
</dbReference>
<evidence type="ECO:0000313" key="2">
    <source>
        <dbReference type="EMBL" id="KAK8051763.1"/>
    </source>
</evidence>
<organism evidence="2 3">
    <name type="scientific">Apiospora rasikravindrae</name>
    <dbReference type="NCBI Taxonomy" id="990691"/>
    <lineage>
        <taxon>Eukaryota</taxon>
        <taxon>Fungi</taxon>
        <taxon>Dikarya</taxon>
        <taxon>Ascomycota</taxon>
        <taxon>Pezizomycotina</taxon>
        <taxon>Sordariomycetes</taxon>
        <taxon>Xylariomycetidae</taxon>
        <taxon>Amphisphaeriales</taxon>
        <taxon>Apiosporaceae</taxon>
        <taxon>Apiospora</taxon>
    </lineage>
</organism>
<accession>A0ABR1TYN8</accession>
<dbReference type="InterPro" id="IPR029044">
    <property type="entry name" value="Nucleotide-diphossugar_trans"/>
</dbReference>
<dbReference type="EMBL" id="JAQQWK010000002">
    <property type="protein sequence ID" value="KAK8051763.1"/>
    <property type="molecule type" value="Genomic_DNA"/>
</dbReference>
<protein>
    <submittedName>
        <fullName evidence="2">Initiation-specific alpha-1-6-mannosyltransferase</fullName>
    </submittedName>
</protein>
<keyword evidence="3" id="KW-1185">Reference proteome</keyword>
<gene>
    <name evidence="2" type="ORF">PG993_003148</name>
</gene>
<dbReference type="Gene3D" id="3.90.550.20">
    <property type="match status" value="1"/>
</dbReference>
<comment type="caution">
    <text evidence="2">The sequence shown here is derived from an EMBL/GenBank/DDBJ whole genome shotgun (WGS) entry which is preliminary data.</text>
</comment>
<dbReference type="PANTHER" id="PTHR31834">
    <property type="entry name" value="INITIATION-SPECIFIC ALPHA-1,6-MANNOSYLTRANSFERASE"/>
    <property type="match status" value="1"/>
</dbReference>